<evidence type="ECO:0000313" key="7">
    <source>
        <dbReference type="EMBL" id="KAK9766486.1"/>
    </source>
</evidence>
<evidence type="ECO:0000256" key="2">
    <source>
        <dbReference type="ARBA" id="ARBA00023008"/>
    </source>
</evidence>
<reference evidence="7 8" key="1">
    <citation type="submission" date="2023-04" db="EMBL/GenBank/DDBJ databases">
        <title>Genome of Basidiobolus ranarum AG-B5.</title>
        <authorList>
            <person name="Stajich J.E."/>
            <person name="Carter-House D."/>
            <person name="Gryganskyi A."/>
        </authorList>
    </citation>
    <scope>NUCLEOTIDE SEQUENCE [LARGE SCALE GENOMIC DNA]</scope>
    <source>
        <strain evidence="7 8">AG-B5</strain>
    </source>
</reference>
<dbReference type="InterPro" id="IPR050316">
    <property type="entry name" value="Tyrosinase/Hemocyanin"/>
</dbReference>
<feature type="region of interest" description="Disordered" evidence="3">
    <location>
        <begin position="282"/>
        <end position="315"/>
    </location>
</feature>
<dbReference type="PRINTS" id="PR00092">
    <property type="entry name" value="TYROSINASE"/>
</dbReference>
<organism evidence="7 8">
    <name type="scientific">Basidiobolus ranarum</name>
    <dbReference type="NCBI Taxonomy" id="34480"/>
    <lineage>
        <taxon>Eukaryota</taxon>
        <taxon>Fungi</taxon>
        <taxon>Fungi incertae sedis</taxon>
        <taxon>Zoopagomycota</taxon>
        <taxon>Entomophthoromycotina</taxon>
        <taxon>Basidiobolomycetes</taxon>
        <taxon>Basidiobolales</taxon>
        <taxon>Basidiobolaceae</taxon>
        <taxon>Basidiobolus</taxon>
    </lineage>
</organism>
<name>A0ABR2WYC0_9FUNG</name>
<feature type="domain" description="Tyrosinase copper-binding" evidence="6">
    <location>
        <begin position="211"/>
        <end position="222"/>
    </location>
</feature>
<dbReference type="InterPro" id="IPR008922">
    <property type="entry name" value="Di-copper_centre_dom_sf"/>
</dbReference>
<dbReference type="Pfam" id="PF00264">
    <property type="entry name" value="Tyrosinase"/>
    <property type="match status" value="1"/>
</dbReference>
<dbReference type="InterPro" id="IPR002227">
    <property type="entry name" value="Tyrosinase_Cu-bd"/>
</dbReference>
<keyword evidence="4" id="KW-0732">Signal</keyword>
<sequence length="439" mass="50542">MRVIALAVLSISIPLVSSLECSRIHTRREIRQLTVDERNRFIDSILELKKRGEYDAFVIQHNSFFETAHGFAPFFPWHRWFLKRFELALQQIDPKVTIPFWDWSLDSQAPEQSPVFNWFGGNGEGPDSCVLTGPFANWPVAIPEKRCLRRDFDRNTLLSPFMPPEVLNYFIENAQDYRQLHEYIEDVPHNRIHIGIGGEKGDMDMASSANDPIFWIHHAFVDKIWADWQAANDTRSRSYLGLNSDNTRASLEDDLIPFKIQVKDLLPIDTLCYQYSNAPSENFKAPSTADNKESESNHKPPNPTPEPVESTTETEASDEILIDMKKASEVTKLGNFSSNFEFDSLPVHLQKRDIEGAFSYSGEYGGPNPDDRRNRIHLRIPMGLPAWYLEKMNIPVNRARAIERRQAEIISDLNKSGYVSPVALINVEKTSRWYRSRQN</sequence>
<proteinExistence type="predicted"/>
<keyword evidence="1" id="KW-0479">Metal-binding</keyword>
<dbReference type="EMBL" id="JASJQH010000151">
    <property type="protein sequence ID" value="KAK9766486.1"/>
    <property type="molecule type" value="Genomic_DNA"/>
</dbReference>
<dbReference type="Gene3D" id="1.10.1280.10">
    <property type="entry name" value="Di-copper center containing domain from catechol oxidase"/>
    <property type="match status" value="1"/>
</dbReference>
<accession>A0ABR2WYC0</accession>
<evidence type="ECO:0000313" key="8">
    <source>
        <dbReference type="Proteomes" id="UP001479436"/>
    </source>
</evidence>
<evidence type="ECO:0000256" key="1">
    <source>
        <dbReference type="ARBA" id="ARBA00022723"/>
    </source>
</evidence>
<dbReference type="SUPFAM" id="SSF48056">
    <property type="entry name" value="Di-copper centre-containing domain"/>
    <property type="match status" value="1"/>
</dbReference>
<protein>
    <recommendedName>
        <fullName evidence="5 6">Tyrosinase copper-binding domain-containing protein</fullName>
    </recommendedName>
</protein>
<dbReference type="PROSITE" id="PS00497">
    <property type="entry name" value="TYROSINASE_1"/>
    <property type="match status" value="1"/>
</dbReference>
<evidence type="ECO:0000259" key="6">
    <source>
        <dbReference type="PROSITE" id="PS00498"/>
    </source>
</evidence>
<feature type="domain" description="Tyrosinase copper-binding" evidence="5">
    <location>
        <begin position="69"/>
        <end position="86"/>
    </location>
</feature>
<gene>
    <name evidence="7" type="ORF">K7432_004400</name>
</gene>
<evidence type="ECO:0000259" key="5">
    <source>
        <dbReference type="PROSITE" id="PS00497"/>
    </source>
</evidence>
<dbReference type="PROSITE" id="PS00498">
    <property type="entry name" value="TYROSINASE_2"/>
    <property type="match status" value="1"/>
</dbReference>
<feature type="signal peptide" evidence="4">
    <location>
        <begin position="1"/>
        <end position="18"/>
    </location>
</feature>
<evidence type="ECO:0000256" key="3">
    <source>
        <dbReference type="SAM" id="MobiDB-lite"/>
    </source>
</evidence>
<comment type="caution">
    <text evidence="7">The sequence shown here is derived from an EMBL/GenBank/DDBJ whole genome shotgun (WGS) entry which is preliminary data.</text>
</comment>
<evidence type="ECO:0000256" key="4">
    <source>
        <dbReference type="SAM" id="SignalP"/>
    </source>
</evidence>
<dbReference type="Proteomes" id="UP001479436">
    <property type="component" value="Unassembled WGS sequence"/>
</dbReference>
<keyword evidence="8" id="KW-1185">Reference proteome</keyword>
<dbReference type="PANTHER" id="PTHR11474:SF126">
    <property type="entry name" value="TYROSINASE-LIKE PROTEIN TYR-1-RELATED"/>
    <property type="match status" value="1"/>
</dbReference>
<dbReference type="PANTHER" id="PTHR11474">
    <property type="entry name" value="TYROSINASE FAMILY MEMBER"/>
    <property type="match status" value="1"/>
</dbReference>
<feature type="chain" id="PRO_5047522311" description="Tyrosinase copper-binding domain-containing protein" evidence="4">
    <location>
        <begin position="19"/>
        <end position="439"/>
    </location>
</feature>
<keyword evidence="2" id="KW-0186">Copper</keyword>